<dbReference type="Proteomes" id="UP001319080">
    <property type="component" value="Unassembled WGS sequence"/>
</dbReference>
<evidence type="ECO:0000313" key="3">
    <source>
        <dbReference type="Proteomes" id="UP001319080"/>
    </source>
</evidence>
<dbReference type="AlphaFoldDB" id="A0AAP2DWX7"/>
<feature type="domain" description="SGNH hydrolase-type esterase" evidence="1">
    <location>
        <begin position="6"/>
        <end position="170"/>
    </location>
</feature>
<name>A0AAP2DWX7_9BACT</name>
<organism evidence="2 3">
    <name type="scientific">Dawidia cretensis</name>
    <dbReference type="NCBI Taxonomy" id="2782350"/>
    <lineage>
        <taxon>Bacteria</taxon>
        <taxon>Pseudomonadati</taxon>
        <taxon>Bacteroidota</taxon>
        <taxon>Cytophagia</taxon>
        <taxon>Cytophagales</taxon>
        <taxon>Chryseotaleaceae</taxon>
        <taxon>Dawidia</taxon>
    </lineage>
</organism>
<dbReference type="SUPFAM" id="SSF52266">
    <property type="entry name" value="SGNH hydrolase"/>
    <property type="match status" value="1"/>
</dbReference>
<dbReference type="GO" id="GO:0004622">
    <property type="term" value="F:phosphatidylcholine lysophospholipase activity"/>
    <property type="evidence" value="ECO:0007669"/>
    <property type="project" value="TreeGrafter"/>
</dbReference>
<dbReference type="PANTHER" id="PTHR30383">
    <property type="entry name" value="THIOESTERASE 1/PROTEASE 1/LYSOPHOSPHOLIPASE L1"/>
    <property type="match status" value="1"/>
</dbReference>
<comment type="caution">
    <text evidence="2">The sequence shown here is derived from an EMBL/GenBank/DDBJ whole genome shotgun (WGS) entry which is preliminary data.</text>
</comment>
<gene>
    <name evidence="2" type="ORF">KK062_06565</name>
</gene>
<keyword evidence="3" id="KW-1185">Reference proteome</keyword>
<protein>
    <submittedName>
        <fullName evidence="2">Arylesterase</fullName>
    </submittedName>
</protein>
<dbReference type="Gene3D" id="3.40.50.1110">
    <property type="entry name" value="SGNH hydrolase"/>
    <property type="match status" value="1"/>
</dbReference>
<dbReference type="PROSITE" id="PS01098">
    <property type="entry name" value="LIPASE_GDSL_SER"/>
    <property type="match status" value="1"/>
</dbReference>
<dbReference type="GO" id="GO:0006629">
    <property type="term" value="P:lipid metabolic process"/>
    <property type="evidence" value="ECO:0007669"/>
    <property type="project" value="InterPro"/>
</dbReference>
<dbReference type="EMBL" id="JAHESE010000004">
    <property type="protein sequence ID" value="MBT1707874.1"/>
    <property type="molecule type" value="Genomic_DNA"/>
</dbReference>
<dbReference type="RefSeq" id="WP_254083466.1">
    <property type="nucleotide sequence ID" value="NZ_JAHESE010000004.1"/>
</dbReference>
<accession>A0AAP2DWX7</accession>
<evidence type="ECO:0000259" key="1">
    <source>
        <dbReference type="Pfam" id="PF13472"/>
    </source>
</evidence>
<dbReference type="InterPro" id="IPR036514">
    <property type="entry name" value="SGNH_hydro_sf"/>
</dbReference>
<dbReference type="InterPro" id="IPR008265">
    <property type="entry name" value="Lipase_GDSL_AS"/>
</dbReference>
<dbReference type="Pfam" id="PF13472">
    <property type="entry name" value="Lipase_GDSL_2"/>
    <property type="match status" value="1"/>
</dbReference>
<sequence>MRRIVFFGDSLTAGHGLQNPSVESYPALIKDKLQQENLLYEVINAGMSGDTSSGGLSRLDYWISQPVDVFILELGINDILRGLPLSSIHRNLDTLLQKVRRKYPQCKIIVMGMEVPGYANVARLEEFTSIYRRLAEAHNATLVPFFLEGVAGIKQMNLNDGLHPSKKGYDVIATKVWPVIRGVLETA</sequence>
<dbReference type="InterPro" id="IPR013830">
    <property type="entry name" value="SGNH_hydro"/>
</dbReference>
<reference evidence="2 3" key="1">
    <citation type="submission" date="2021-05" db="EMBL/GenBank/DDBJ databases">
        <title>A Polyphasic approach of four new species of the genus Ohtaekwangia: Ohtaekwangia histidinii sp. nov., Ohtaekwangia cretensis sp. nov., Ohtaekwangia indiensis sp. nov., Ohtaekwangia reichenbachii sp. nov. from diverse environment.</title>
        <authorList>
            <person name="Octaviana S."/>
        </authorList>
    </citation>
    <scope>NUCLEOTIDE SEQUENCE [LARGE SCALE GENOMIC DNA]</scope>
    <source>
        <strain evidence="2 3">PWU5</strain>
    </source>
</reference>
<evidence type="ECO:0000313" key="2">
    <source>
        <dbReference type="EMBL" id="MBT1707874.1"/>
    </source>
</evidence>
<dbReference type="CDD" id="cd01822">
    <property type="entry name" value="Lysophospholipase_L1_like"/>
    <property type="match status" value="1"/>
</dbReference>
<proteinExistence type="predicted"/>
<dbReference type="PANTHER" id="PTHR30383:SF5">
    <property type="entry name" value="SGNH HYDROLASE-TYPE ESTERASE DOMAIN-CONTAINING PROTEIN"/>
    <property type="match status" value="1"/>
</dbReference>
<dbReference type="InterPro" id="IPR051532">
    <property type="entry name" value="Ester_Hydrolysis_Enzymes"/>
</dbReference>